<gene>
    <name evidence="1" type="ORF">A2871_02720</name>
</gene>
<dbReference type="EMBL" id="MFCR01000008">
    <property type="protein sequence ID" value="OGE18879.1"/>
    <property type="molecule type" value="Genomic_DNA"/>
</dbReference>
<organism evidence="1 2">
    <name type="scientific">Candidatus Daviesbacteria bacterium RIFCSPHIGHO2_01_FULL_41_23</name>
    <dbReference type="NCBI Taxonomy" id="1797764"/>
    <lineage>
        <taxon>Bacteria</taxon>
        <taxon>Candidatus Daviesiibacteriota</taxon>
    </lineage>
</organism>
<dbReference type="Proteomes" id="UP000176336">
    <property type="component" value="Unassembled WGS sequence"/>
</dbReference>
<protein>
    <submittedName>
        <fullName evidence="1">Uncharacterized protein</fullName>
    </submittedName>
</protein>
<evidence type="ECO:0000313" key="1">
    <source>
        <dbReference type="EMBL" id="OGE18879.1"/>
    </source>
</evidence>
<comment type="caution">
    <text evidence="1">The sequence shown here is derived from an EMBL/GenBank/DDBJ whole genome shotgun (WGS) entry which is preliminary data.</text>
</comment>
<evidence type="ECO:0000313" key="2">
    <source>
        <dbReference type="Proteomes" id="UP000176336"/>
    </source>
</evidence>
<reference evidence="1 2" key="1">
    <citation type="journal article" date="2016" name="Nat. Commun.">
        <title>Thousands of microbial genomes shed light on interconnected biogeochemical processes in an aquifer system.</title>
        <authorList>
            <person name="Anantharaman K."/>
            <person name="Brown C.T."/>
            <person name="Hug L.A."/>
            <person name="Sharon I."/>
            <person name="Castelle C.J."/>
            <person name="Probst A.J."/>
            <person name="Thomas B.C."/>
            <person name="Singh A."/>
            <person name="Wilkins M.J."/>
            <person name="Karaoz U."/>
            <person name="Brodie E.L."/>
            <person name="Williams K.H."/>
            <person name="Hubbard S.S."/>
            <person name="Banfield J.F."/>
        </authorList>
    </citation>
    <scope>NUCLEOTIDE SEQUENCE [LARGE SCALE GENOMIC DNA]</scope>
</reference>
<dbReference type="AlphaFoldDB" id="A0A1F5IRA2"/>
<dbReference type="InterPro" id="IPR043130">
    <property type="entry name" value="CDP-OH_PTrfase_TM_dom"/>
</dbReference>
<dbReference type="Gene3D" id="1.20.120.1760">
    <property type="match status" value="1"/>
</dbReference>
<sequence>MGIPVEVRPEMESNAVEEPARIIGTDWDGVRVKRHRVAIWTSNFKELGIFQRGAKSHSVLESTPDMDHTPMNVSPKGLHRLTDRLNIYFQSRRSSIPEADRRFREEFDKGVPVIIISGRRATLDWDRATREQANREGTPYTDVILKPVTRDKTKKKEISGIDSKIHAIIENDVTEFYEDNRKTAIRVARRLPNVQVNYIDYGAHIKKADLEALSNLHVITKAEWFRSSVQRLKGEVSNTRNSDYRRFIEVVNPIVRLLDRVGITGLQATGAGTAIAIAGIEVAERQHRSGKHSVGKTTLAGLSLIGGWIFDLLDGKLARLKRDKMTDEKAKERDEMVGQIADSGTDGIMEGWMATSAAYTAYEKRDWFGVNMALAQLALTSAPRAARAIAESRGKEVKETYKIKRFFTRLDLRVLGTSFGRKGPNLTALFVKRIKKVPVQGIAHGVGALANGIVAAERLITAFNPKIEKTLSPKEIRQAKVRATVLGTQTLAYMGLAWYLKKRFLAFSEREASQKLLADGVKELTWDSPELRLPKPELFPTFYAPVDGISQNLIDQVERISGGHLEQVFAYGSTVGGVATPDSRIDLWGIARDPEDFYRYVARGPMRRIIKLGTFVNPRFHSWWNKRKANFYLGEIQLDGTKRGIKLGIIGHDEFLKHARGGREDSVEEGKGKGRLWVPGRLHKAAFVPLLDETDTVAQQELRQAFNQARIDGMWLALGLVSRRFTFDEIAEKYTDLSYAADGRIEGGDKSKSLLYKKYELYKEMLGAVLKCFVDVGIIKEVKRKPGNYEKVMSLSEETVRRSLLKAQHYAIKVNIPYNTLTMGPLKGLVYEFEKTKRVVGRSLKRRFKKAA</sequence>
<proteinExistence type="predicted"/>
<accession>A0A1F5IRA2</accession>
<name>A0A1F5IRA2_9BACT</name>